<dbReference type="AlphaFoldDB" id="A0A167U6X3"/>
<name>A0A167U6X3_9AGAM</name>
<keyword evidence="2" id="KW-1185">Reference proteome</keyword>
<reference evidence="1 2" key="1">
    <citation type="journal article" date="2016" name="Mol. Biol. Evol.">
        <title>Comparative Genomics of Early-Diverging Mushroom-Forming Fungi Provides Insights into the Origins of Lignocellulose Decay Capabilities.</title>
        <authorList>
            <person name="Nagy L.G."/>
            <person name="Riley R."/>
            <person name="Tritt A."/>
            <person name="Adam C."/>
            <person name="Daum C."/>
            <person name="Floudas D."/>
            <person name="Sun H."/>
            <person name="Yadav J.S."/>
            <person name="Pangilinan J."/>
            <person name="Larsson K.H."/>
            <person name="Matsuura K."/>
            <person name="Barry K."/>
            <person name="Labutti K."/>
            <person name="Kuo R."/>
            <person name="Ohm R.A."/>
            <person name="Bhattacharya S.S."/>
            <person name="Shirouzu T."/>
            <person name="Yoshinaga Y."/>
            <person name="Martin F.M."/>
            <person name="Grigoriev I.V."/>
            <person name="Hibbett D.S."/>
        </authorList>
    </citation>
    <scope>NUCLEOTIDE SEQUENCE [LARGE SCALE GENOMIC DNA]</scope>
    <source>
        <strain evidence="1 2">CBS 109695</strain>
    </source>
</reference>
<proteinExistence type="predicted"/>
<evidence type="ECO:0000313" key="1">
    <source>
        <dbReference type="EMBL" id="KZP03649.1"/>
    </source>
</evidence>
<dbReference type="Proteomes" id="UP000076532">
    <property type="component" value="Unassembled WGS sequence"/>
</dbReference>
<accession>A0A167U6X3</accession>
<gene>
    <name evidence="1" type="ORF">FIBSPDRAFT_904867</name>
</gene>
<dbReference type="EMBL" id="KV418026">
    <property type="protein sequence ID" value="KZP03649.1"/>
    <property type="molecule type" value="Genomic_DNA"/>
</dbReference>
<evidence type="ECO:0000313" key="2">
    <source>
        <dbReference type="Proteomes" id="UP000076532"/>
    </source>
</evidence>
<organism evidence="1 2">
    <name type="scientific">Athelia psychrophila</name>
    <dbReference type="NCBI Taxonomy" id="1759441"/>
    <lineage>
        <taxon>Eukaryota</taxon>
        <taxon>Fungi</taxon>
        <taxon>Dikarya</taxon>
        <taxon>Basidiomycota</taxon>
        <taxon>Agaricomycotina</taxon>
        <taxon>Agaricomycetes</taxon>
        <taxon>Agaricomycetidae</taxon>
        <taxon>Atheliales</taxon>
        <taxon>Atheliaceae</taxon>
        <taxon>Athelia</taxon>
    </lineage>
</organism>
<sequence>MTINARNVELYWLGSLVGGGPEAVAGRRERRVRSLEWYRVSKLTHFERVDIYLLEYVRLEAVAAAGKVMVGCLTATTGWAVAYGDPILTGCVLVVDRPTVNTGLVAIVVADRVKLGFIIRDPAGDQTLSRSGTPLNYSLTFRDVDPVRVEVLLEDSGV</sequence>
<protein>
    <submittedName>
        <fullName evidence="1">Uncharacterized protein</fullName>
    </submittedName>
</protein>